<protein>
    <submittedName>
        <fullName evidence="8">Nitroreductase</fullName>
    </submittedName>
</protein>
<accession>A0A6A6XJQ1</accession>
<dbReference type="SUPFAM" id="SSF55469">
    <property type="entry name" value="FMN-dependent nitroreductase-like"/>
    <property type="match status" value="1"/>
</dbReference>
<comment type="subcellular location">
    <subcellularLocation>
        <location evidence="2">Cytoplasm</location>
    </subcellularLocation>
    <subcellularLocation>
        <location evidence="1">Nucleus</location>
    </subcellularLocation>
</comment>
<dbReference type="GO" id="GO:0016491">
    <property type="term" value="F:oxidoreductase activity"/>
    <property type="evidence" value="ECO:0007669"/>
    <property type="project" value="UniProtKB-KW"/>
</dbReference>
<evidence type="ECO:0000256" key="5">
    <source>
        <dbReference type="ARBA" id="ARBA00023002"/>
    </source>
</evidence>
<dbReference type="OrthoDB" id="2138173at2759"/>
<proteinExistence type="inferred from homology"/>
<comment type="similarity">
    <text evidence="3">Belongs to the nitroreductase family.</text>
</comment>
<evidence type="ECO:0000256" key="1">
    <source>
        <dbReference type="ARBA" id="ARBA00004123"/>
    </source>
</evidence>
<dbReference type="GO" id="GO:0005634">
    <property type="term" value="C:nucleus"/>
    <property type="evidence" value="ECO:0007669"/>
    <property type="project" value="UniProtKB-SubCell"/>
</dbReference>
<dbReference type="GO" id="GO:0034599">
    <property type="term" value="P:cellular response to oxidative stress"/>
    <property type="evidence" value="ECO:0007669"/>
    <property type="project" value="InterPro"/>
</dbReference>
<dbReference type="GO" id="GO:0005737">
    <property type="term" value="C:cytoplasm"/>
    <property type="evidence" value="ECO:0007669"/>
    <property type="project" value="UniProtKB-SubCell"/>
</dbReference>
<evidence type="ECO:0000313" key="8">
    <source>
        <dbReference type="EMBL" id="KAF2796760.1"/>
    </source>
</evidence>
<dbReference type="EMBL" id="MU001823">
    <property type="protein sequence ID" value="KAF2796760.1"/>
    <property type="molecule type" value="Genomic_DNA"/>
</dbReference>
<dbReference type="FunFam" id="3.40.109.10:FF:000001">
    <property type="entry name" value="Nitroreductase family"/>
    <property type="match status" value="1"/>
</dbReference>
<dbReference type="PANTHER" id="PTHR43035:SF1">
    <property type="entry name" value="FATTY ACID REPRESSION MUTANT PROTEIN 2-RELATED"/>
    <property type="match status" value="1"/>
</dbReference>
<evidence type="ECO:0000256" key="2">
    <source>
        <dbReference type="ARBA" id="ARBA00004496"/>
    </source>
</evidence>
<feature type="domain" description="Nitroreductase" evidence="7">
    <location>
        <begin position="20"/>
        <end position="177"/>
    </location>
</feature>
<name>A0A6A6XJQ1_9PLEO</name>
<gene>
    <name evidence="8" type="ORF">K505DRAFT_347730</name>
</gene>
<evidence type="ECO:0000256" key="4">
    <source>
        <dbReference type="ARBA" id="ARBA00022490"/>
    </source>
</evidence>
<evidence type="ECO:0000259" key="7">
    <source>
        <dbReference type="Pfam" id="PF00881"/>
    </source>
</evidence>
<dbReference type="InterPro" id="IPR000415">
    <property type="entry name" value="Nitroreductase-like"/>
</dbReference>
<dbReference type="InterPro" id="IPR033877">
    <property type="entry name" value="Frm2/Hbn1"/>
</dbReference>
<dbReference type="Gene3D" id="3.40.109.10">
    <property type="entry name" value="NADH Oxidase"/>
    <property type="match status" value="1"/>
</dbReference>
<dbReference type="Pfam" id="PF00881">
    <property type="entry name" value="Nitroreductase"/>
    <property type="match status" value="1"/>
</dbReference>
<dbReference type="PANTHER" id="PTHR43035">
    <property type="entry name" value="FATTY ACID REPRESSION MUTANT PROTEIN 2-RELATED"/>
    <property type="match status" value="1"/>
</dbReference>
<dbReference type="Proteomes" id="UP000799757">
    <property type="component" value="Unassembled WGS sequence"/>
</dbReference>
<organism evidence="8 9">
    <name type="scientific">Melanomma pulvis-pyrius CBS 109.77</name>
    <dbReference type="NCBI Taxonomy" id="1314802"/>
    <lineage>
        <taxon>Eukaryota</taxon>
        <taxon>Fungi</taxon>
        <taxon>Dikarya</taxon>
        <taxon>Ascomycota</taxon>
        <taxon>Pezizomycotina</taxon>
        <taxon>Dothideomycetes</taxon>
        <taxon>Pleosporomycetidae</taxon>
        <taxon>Pleosporales</taxon>
        <taxon>Melanommataceae</taxon>
        <taxon>Melanomma</taxon>
    </lineage>
</organism>
<evidence type="ECO:0000256" key="6">
    <source>
        <dbReference type="ARBA" id="ARBA00023242"/>
    </source>
</evidence>
<dbReference type="AlphaFoldDB" id="A0A6A6XJQ1"/>
<evidence type="ECO:0000256" key="3">
    <source>
        <dbReference type="ARBA" id="ARBA00007118"/>
    </source>
</evidence>
<sequence>MAESFLAQIKSRCTYYSIQRKSPISDTRILEIAREVIKHTPSSFNCQSTRFVILLQDEHIRFWEIAKECFKAAMSVDEYKGYEKKLVERQAGYGTVLLYEDLDVIREFQVQFPRFKHHLLDFSEHNNAMQAFNLWTALHLEGFACNLQHVNPIVDQRVVSEWKVSPNWSLRAQLVFGAPIGERHHEKTFVPTDHRILVHGMDREG</sequence>
<evidence type="ECO:0000313" key="9">
    <source>
        <dbReference type="Proteomes" id="UP000799757"/>
    </source>
</evidence>
<reference evidence="8" key="1">
    <citation type="journal article" date="2020" name="Stud. Mycol.">
        <title>101 Dothideomycetes genomes: a test case for predicting lifestyles and emergence of pathogens.</title>
        <authorList>
            <person name="Haridas S."/>
            <person name="Albert R."/>
            <person name="Binder M."/>
            <person name="Bloem J."/>
            <person name="Labutti K."/>
            <person name="Salamov A."/>
            <person name="Andreopoulos B."/>
            <person name="Baker S."/>
            <person name="Barry K."/>
            <person name="Bills G."/>
            <person name="Bluhm B."/>
            <person name="Cannon C."/>
            <person name="Castanera R."/>
            <person name="Culley D."/>
            <person name="Daum C."/>
            <person name="Ezra D."/>
            <person name="Gonzalez J."/>
            <person name="Henrissat B."/>
            <person name="Kuo A."/>
            <person name="Liang C."/>
            <person name="Lipzen A."/>
            <person name="Lutzoni F."/>
            <person name="Magnuson J."/>
            <person name="Mondo S."/>
            <person name="Nolan M."/>
            <person name="Ohm R."/>
            <person name="Pangilinan J."/>
            <person name="Park H.-J."/>
            <person name="Ramirez L."/>
            <person name="Alfaro M."/>
            <person name="Sun H."/>
            <person name="Tritt A."/>
            <person name="Yoshinaga Y."/>
            <person name="Zwiers L.-H."/>
            <person name="Turgeon B."/>
            <person name="Goodwin S."/>
            <person name="Spatafora J."/>
            <person name="Crous P."/>
            <person name="Grigoriev I."/>
        </authorList>
    </citation>
    <scope>NUCLEOTIDE SEQUENCE</scope>
    <source>
        <strain evidence="8">CBS 109.77</strain>
    </source>
</reference>
<dbReference type="InterPro" id="IPR029479">
    <property type="entry name" value="Nitroreductase"/>
</dbReference>
<keyword evidence="5" id="KW-0560">Oxidoreductase</keyword>
<keyword evidence="6" id="KW-0539">Nucleus</keyword>
<keyword evidence="9" id="KW-1185">Reference proteome</keyword>
<dbReference type="CDD" id="cd02140">
    <property type="entry name" value="Frm2-like"/>
    <property type="match status" value="1"/>
</dbReference>
<keyword evidence="4" id="KW-0963">Cytoplasm</keyword>